<keyword evidence="1" id="KW-0812">Transmembrane</keyword>
<evidence type="ECO:0000256" key="1">
    <source>
        <dbReference type="SAM" id="Phobius"/>
    </source>
</evidence>
<feature type="transmembrane region" description="Helical" evidence="1">
    <location>
        <begin position="192"/>
        <end position="215"/>
    </location>
</feature>
<sequence length="346" mass="36214">MAQTDCDCCPESAPCDCTQVVAEVRTTDSLITLAHRLDHALARWGVDRMGHRVEPGLYSLGRPTPASPVFVSANYTLSFDALRSALAGHDGYILVLDTRGINVWCAAGKGTFGTDEVVGQIARTGLSSVVAHRTLILPQLGAPGISGHEVLRRSGFRVTFGPVRAADLPAFLAAGTATPEMRRVRFPFADRIVLAPMELVHAALPTLAGAVLLYLLAGMPAALGAVAAVLAGTVLFPALLPFIPTRDFSTKGLILGGVVALPFAWAVSGDPALPGWANALLALAPLLLMPAVTAYLALNFTGSTPFTSRTGVKREIFRYVPVMAAMTLSGVVLVLLLAAARLTGAI</sequence>
<feature type="domain" description="CO dehydrogenase/acetyl-CoA synthase delta subunit TIM barrel" evidence="2">
    <location>
        <begin position="51"/>
        <end position="142"/>
    </location>
</feature>
<keyword evidence="1" id="KW-0472">Membrane</keyword>
<feature type="transmembrane region" description="Helical" evidence="1">
    <location>
        <begin position="221"/>
        <end position="240"/>
    </location>
</feature>
<dbReference type="Proteomes" id="UP000570823">
    <property type="component" value="Unassembled WGS sequence"/>
</dbReference>
<organism evidence="3 4">
    <name type="scientific">Methanofollis tationis</name>
    <dbReference type="NCBI Taxonomy" id="81417"/>
    <lineage>
        <taxon>Archaea</taxon>
        <taxon>Methanobacteriati</taxon>
        <taxon>Methanobacteriota</taxon>
        <taxon>Stenosarchaea group</taxon>
        <taxon>Methanomicrobia</taxon>
        <taxon>Methanomicrobiales</taxon>
        <taxon>Methanomicrobiaceae</taxon>
        <taxon>Methanofollis</taxon>
    </lineage>
</organism>
<gene>
    <name evidence="3" type="ORF">HWN36_10690</name>
</gene>
<dbReference type="Gene3D" id="3.40.50.11600">
    <property type="match status" value="1"/>
</dbReference>
<keyword evidence="4" id="KW-1185">Reference proteome</keyword>
<evidence type="ECO:0000313" key="4">
    <source>
        <dbReference type="Proteomes" id="UP000570823"/>
    </source>
</evidence>
<proteinExistence type="predicted"/>
<dbReference type="AlphaFoldDB" id="A0A7K4HRS9"/>
<comment type="caution">
    <text evidence="3">The sequence shown here is derived from an EMBL/GenBank/DDBJ whole genome shotgun (WGS) entry which is preliminary data.</text>
</comment>
<feature type="transmembrane region" description="Helical" evidence="1">
    <location>
        <begin position="252"/>
        <end position="269"/>
    </location>
</feature>
<evidence type="ECO:0000259" key="2">
    <source>
        <dbReference type="Pfam" id="PF03599"/>
    </source>
</evidence>
<protein>
    <submittedName>
        <fullName evidence="3">Carbon monoxide dehydrogenase</fullName>
    </submittedName>
</protein>
<dbReference type="EMBL" id="JABXWR010000001">
    <property type="protein sequence ID" value="NVO67757.1"/>
    <property type="molecule type" value="Genomic_DNA"/>
</dbReference>
<reference evidence="3 4" key="1">
    <citation type="submission" date="2020-06" db="EMBL/GenBank/DDBJ databases">
        <title>Methanofollis fontis sp. nov., a methanogen isolated from marine sediments near a cold seep at Four-Way Closure Ridge offshore southwestern Taiwan.</title>
        <authorList>
            <person name="Chen S.-C."/>
            <person name="Teng N.-H."/>
            <person name="Lin Y.-S."/>
            <person name="Lai M.-C."/>
            <person name="Chen H.-H."/>
            <person name="Wang C.-C."/>
        </authorList>
    </citation>
    <scope>NUCLEOTIDE SEQUENCE [LARGE SCALE GENOMIC DNA]</scope>
    <source>
        <strain evidence="3 4">DSM 2702</strain>
    </source>
</reference>
<evidence type="ECO:0000313" key="3">
    <source>
        <dbReference type="EMBL" id="NVO67757.1"/>
    </source>
</evidence>
<dbReference type="RefSeq" id="WP_176789341.1">
    <property type="nucleotide sequence ID" value="NZ_JABXWR010000001.1"/>
</dbReference>
<dbReference type="InterPro" id="IPR016041">
    <property type="entry name" value="Ac-CoA_synth_d_su_TIM-brl"/>
</dbReference>
<accession>A0A7K4HRS9</accession>
<name>A0A7K4HRS9_9EURY</name>
<dbReference type="NCBIfam" id="NF040863">
    <property type="entry name" value="HgcA_corrinoid"/>
    <property type="match status" value="1"/>
</dbReference>
<dbReference type="Pfam" id="PF03599">
    <property type="entry name" value="CdhD"/>
    <property type="match status" value="1"/>
</dbReference>
<keyword evidence="1" id="KW-1133">Transmembrane helix</keyword>
<feature type="transmembrane region" description="Helical" evidence="1">
    <location>
        <begin position="319"/>
        <end position="340"/>
    </location>
</feature>
<feature type="transmembrane region" description="Helical" evidence="1">
    <location>
        <begin position="275"/>
        <end position="298"/>
    </location>
</feature>